<dbReference type="EMBL" id="JAWDJR010000006">
    <property type="protein sequence ID" value="KAK9972773.1"/>
    <property type="molecule type" value="Genomic_DNA"/>
</dbReference>
<dbReference type="PANTHER" id="PTHR23037:SF22">
    <property type="entry name" value="CYTOKINE RECEPTOR COMMON SUBUNIT BETA"/>
    <property type="match status" value="1"/>
</dbReference>
<protein>
    <submittedName>
        <fullName evidence="10">Uncharacterized protein</fullName>
    </submittedName>
</protein>
<keyword evidence="11" id="KW-1185">Reference proteome</keyword>
<evidence type="ECO:0000256" key="1">
    <source>
        <dbReference type="ARBA" id="ARBA00004167"/>
    </source>
</evidence>
<evidence type="ECO:0000256" key="5">
    <source>
        <dbReference type="ARBA" id="ARBA00023136"/>
    </source>
</evidence>
<name>A0AAW2AIT2_CULAL</name>
<keyword evidence="6" id="KW-1015">Disulfide bond</keyword>
<comment type="caution">
    <text evidence="10">The sequence shown here is derived from an EMBL/GenBank/DDBJ whole genome shotgun (WGS) entry which is preliminary data.</text>
</comment>
<dbReference type="Proteomes" id="UP001479290">
    <property type="component" value="Unassembled WGS sequence"/>
</dbReference>
<dbReference type="GO" id="GO:0009897">
    <property type="term" value="C:external side of plasma membrane"/>
    <property type="evidence" value="ECO:0007669"/>
    <property type="project" value="TreeGrafter"/>
</dbReference>
<evidence type="ECO:0000256" key="2">
    <source>
        <dbReference type="ARBA" id="ARBA00022692"/>
    </source>
</evidence>
<evidence type="ECO:0000256" key="6">
    <source>
        <dbReference type="ARBA" id="ARBA00023157"/>
    </source>
</evidence>
<feature type="transmembrane region" description="Helical" evidence="9">
    <location>
        <begin position="174"/>
        <end position="198"/>
    </location>
</feature>
<proteinExistence type="predicted"/>
<gene>
    <name evidence="10" type="ORF">ABG768_023537</name>
</gene>
<dbReference type="PANTHER" id="PTHR23037">
    <property type="entry name" value="CYTOKINE RECEPTOR"/>
    <property type="match status" value="1"/>
</dbReference>
<feature type="region of interest" description="Disordered" evidence="8">
    <location>
        <begin position="362"/>
        <end position="385"/>
    </location>
</feature>
<reference evidence="10 11" key="1">
    <citation type="submission" date="2024-05" db="EMBL/GenBank/DDBJ databases">
        <title>A high-quality chromosomal-level genome assembly of Topmouth culter (Culter alburnus).</title>
        <authorList>
            <person name="Zhao H."/>
        </authorList>
    </citation>
    <scope>NUCLEOTIDE SEQUENCE [LARGE SCALE GENOMIC DNA]</scope>
    <source>
        <strain evidence="10">CATC2023</strain>
        <tissue evidence="10">Muscle</tissue>
    </source>
</reference>
<dbReference type="Gene3D" id="2.60.40.10">
    <property type="entry name" value="Immunoglobulins"/>
    <property type="match status" value="1"/>
</dbReference>
<dbReference type="GO" id="GO:0004896">
    <property type="term" value="F:cytokine receptor activity"/>
    <property type="evidence" value="ECO:0007669"/>
    <property type="project" value="TreeGrafter"/>
</dbReference>
<keyword evidence="2 9" id="KW-0812">Transmembrane</keyword>
<dbReference type="AlphaFoldDB" id="A0AAW2AIT2"/>
<dbReference type="InterPro" id="IPR013783">
    <property type="entry name" value="Ig-like_fold"/>
</dbReference>
<evidence type="ECO:0000256" key="3">
    <source>
        <dbReference type="ARBA" id="ARBA00022729"/>
    </source>
</evidence>
<organism evidence="10 11">
    <name type="scientific">Culter alburnus</name>
    <name type="common">Topmouth culter</name>
    <dbReference type="NCBI Taxonomy" id="194366"/>
    <lineage>
        <taxon>Eukaryota</taxon>
        <taxon>Metazoa</taxon>
        <taxon>Chordata</taxon>
        <taxon>Craniata</taxon>
        <taxon>Vertebrata</taxon>
        <taxon>Euteleostomi</taxon>
        <taxon>Actinopterygii</taxon>
        <taxon>Neopterygii</taxon>
        <taxon>Teleostei</taxon>
        <taxon>Ostariophysi</taxon>
        <taxon>Cypriniformes</taxon>
        <taxon>Xenocyprididae</taxon>
        <taxon>Xenocypridinae</taxon>
        <taxon>Culter</taxon>
    </lineage>
</organism>
<sequence length="455" mass="50744">MSPDPTQPHIRTATIDFYEKKKYLIMPWSYIHGEVNCEGYPKPLVKIEEYEGENSVVKVAPPQIVEVRGLSVSWSISFTPEFDPEYEVQYRSTAESWTDGKSWTTDKTQDELPEEHLFLNQQYVIRVRVRVKLQYLPNAIWSDWSKEYNWTSEVGQIPPTRPTPGVPEILGLDWSSFVAGLTLTGITLAAVSICAVLIRCNRRKNVQKNRSFYIPDPSKFFGDLNSHHGGNFTSWLGPILARESFIKVDTEFVSPVEVLKKQDACDSRSAHRNSGVLQDRWEGTTKSSNFSNSTYFLSQSSKGPSDILEPCSAHCSYGPAGGVSGPETVLQHNADISRGTEEKDRASELEFSVKILEKLRQDTQSPDSGFAGGSEDSMEESDLPSPLALNLPPHLPRDLPVPHPIMHPLLGFDHKAGFLGPSCVIPGLMELDLQSPCGMIEPSSGDYMPVKNVQN</sequence>
<accession>A0AAW2AIT2</accession>
<evidence type="ECO:0000256" key="4">
    <source>
        <dbReference type="ARBA" id="ARBA00022989"/>
    </source>
</evidence>
<evidence type="ECO:0000313" key="11">
    <source>
        <dbReference type="Proteomes" id="UP001479290"/>
    </source>
</evidence>
<evidence type="ECO:0000256" key="9">
    <source>
        <dbReference type="SAM" id="Phobius"/>
    </source>
</evidence>
<evidence type="ECO:0000256" key="8">
    <source>
        <dbReference type="SAM" id="MobiDB-lite"/>
    </source>
</evidence>
<evidence type="ECO:0000313" key="10">
    <source>
        <dbReference type="EMBL" id="KAK9972773.1"/>
    </source>
</evidence>
<dbReference type="InterPro" id="IPR036116">
    <property type="entry name" value="FN3_sf"/>
</dbReference>
<keyword evidence="3" id="KW-0732">Signal</keyword>
<dbReference type="SUPFAM" id="SSF49265">
    <property type="entry name" value="Fibronectin type III"/>
    <property type="match status" value="1"/>
</dbReference>
<dbReference type="GO" id="GO:0016064">
    <property type="term" value="P:immunoglobulin mediated immune response"/>
    <property type="evidence" value="ECO:0007669"/>
    <property type="project" value="TreeGrafter"/>
</dbReference>
<keyword evidence="4 9" id="KW-1133">Transmembrane helix</keyword>
<evidence type="ECO:0000256" key="7">
    <source>
        <dbReference type="ARBA" id="ARBA00023170"/>
    </source>
</evidence>
<keyword evidence="5 9" id="KW-0472">Membrane</keyword>
<keyword evidence="7" id="KW-0675">Receptor</keyword>
<comment type="subcellular location">
    <subcellularLocation>
        <location evidence="1">Membrane</location>
        <topology evidence="1">Single-pass membrane protein</topology>
    </subcellularLocation>
</comment>